<evidence type="ECO:0000256" key="1">
    <source>
        <dbReference type="SAM" id="MobiDB-lite"/>
    </source>
</evidence>
<dbReference type="Proteomes" id="UP001165561">
    <property type="component" value="Unassembled WGS sequence"/>
</dbReference>
<comment type="caution">
    <text evidence="2">The sequence shown here is derived from an EMBL/GenBank/DDBJ whole genome shotgun (WGS) entry which is preliminary data.</text>
</comment>
<accession>A0ABT5U389</accession>
<evidence type="ECO:0000313" key="3">
    <source>
        <dbReference type="Proteomes" id="UP001165561"/>
    </source>
</evidence>
<feature type="non-terminal residue" evidence="2">
    <location>
        <position position="1"/>
    </location>
</feature>
<sequence>HVLAGFDDGRADEGPAAGGASLLGLRIARENGWTAPRVEGHEPAAAEAQTAGTEAVGEDQSSALRKPTTPADTRAETVDKDVKGEAK</sequence>
<feature type="region of interest" description="Disordered" evidence="1">
    <location>
        <begin position="34"/>
        <end position="87"/>
    </location>
</feature>
<name>A0ABT5U389_9MICO</name>
<keyword evidence="3" id="KW-1185">Reference proteome</keyword>
<feature type="compositionally biased region" description="Low complexity" evidence="1">
    <location>
        <begin position="45"/>
        <end position="55"/>
    </location>
</feature>
<evidence type="ECO:0000313" key="2">
    <source>
        <dbReference type="EMBL" id="MDD9207611.1"/>
    </source>
</evidence>
<feature type="compositionally biased region" description="Basic and acidic residues" evidence="1">
    <location>
        <begin position="73"/>
        <end position="87"/>
    </location>
</feature>
<organism evidence="2 3">
    <name type="scientific">Georgenia halotolerans</name>
    <dbReference type="NCBI Taxonomy" id="3028317"/>
    <lineage>
        <taxon>Bacteria</taxon>
        <taxon>Bacillati</taxon>
        <taxon>Actinomycetota</taxon>
        <taxon>Actinomycetes</taxon>
        <taxon>Micrococcales</taxon>
        <taxon>Bogoriellaceae</taxon>
        <taxon>Georgenia</taxon>
    </lineage>
</organism>
<reference evidence="2" key="1">
    <citation type="submission" date="2023-02" db="EMBL/GenBank/DDBJ databases">
        <title>Georgenia sp.10Sc9-8, isolated from a soil sample collected from the Taklamakan desert.</title>
        <authorList>
            <person name="Liu S."/>
        </authorList>
    </citation>
    <scope>NUCLEOTIDE SEQUENCE</scope>
    <source>
        <strain evidence="2">10Sc9-8</strain>
    </source>
</reference>
<dbReference type="EMBL" id="JARACI010001130">
    <property type="protein sequence ID" value="MDD9207611.1"/>
    <property type="molecule type" value="Genomic_DNA"/>
</dbReference>
<protein>
    <submittedName>
        <fullName evidence="2">NADH-quinone oxidoreductase subunit NuoE</fullName>
    </submittedName>
</protein>
<gene>
    <name evidence="2" type="ORF">PU560_14230</name>
</gene>
<proteinExistence type="predicted"/>